<gene>
    <name evidence="3" type="ORF">K7862_09885</name>
</gene>
<dbReference type="InterPro" id="IPR022291">
    <property type="entry name" value="Bacteriocin_synth_cyclodeHase"/>
</dbReference>
<dbReference type="Gene3D" id="3.40.50.720">
    <property type="entry name" value="NAD(P)-binding Rossmann-like Domain"/>
    <property type="match status" value="1"/>
</dbReference>
<comment type="caution">
    <text evidence="3">The sequence shown here is derived from an EMBL/GenBank/DDBJ whole genome shotgun (WGS) entry which is preliminary data.</text>
</comment>
<name>A0ABS7Q514_9ACTN</name>
<dbReference type="PROSITE" id="PS51664">
    <property type="entry name" value="YCAO"/>
    <property type="match status" value="1"/>
</dbReference>
<feature type="compositionally biased region" description="Basic and acidic residues" evidence="1">
    <location>
        <begin position="302"/>
        <end position="312"/>
    </location>
</feature>
<accession>A0ABS7Q514</accession>
<evidence type="ECO:0000259" key="2">
    <source>
        <dbReference type="PROSITE" id="PS51664"/>
    </source>
</evidence>
<sequence length="666" mass="69704">MTGQLSMAELCEGLDESRRRTAIALMRTLLDRGFARDVPPADDTVLDPAVSELFAPQINFVEHVMHADRRTPQELFARFRSSRVLVSGPPGDVGTAVVRGLLRNGLAEVSVDDTSWGQVFDSDLAYLAEAGAPASVAVSGTAPADLAAFDVVVRVADSRDSTGLLELTRRLGAVTGPLGGAGPRLVPVVADSGRVVLGPVSGPDDRPCWVCAQLRLSANSDPGLTAEFWRGLALGPLVAEPENGSAITRSMVGNAVAFEVFRLGSGQLQPDDERHAVIQDLTTLESRRERVLPHPACPMRHGRAEDGERPEPPVDDNDAYGRASVLVSPSMGLMSGWTDESFKQIPLKMGRVRLGPAGALTDTAREIAAFDVDTILVARTRAVRTAVACYVGRLGPVGPDGAHRTADGAAVLPPERLEIFCGLGDDPQPPPGGLRTAVSLHDGSRWQVPAAALYPLSAANARLRFEPGSAGAAADWTPDAVRERGLCSALARRGLVRALSGAAPAALVDEGRLAGDDEVAFALGSLRHFGRTARVLALPGAAPAAAVLAVVEDADGTADWAVGSALSVRGAVRAAVRDAVGLAVGRHYENAPVDPGDPLLPDFHPRVLAEADARSDWSLDAPLVPMAEALARLDADGTRALFADTTTVDLHAIRGMVTGTVLLAAQ</sequence>
<evidence type="ECO:0000256" key="1">
    <source>
        <dbReference type="SAM" id="MobiDB-lite"/>
    </source>
</evidence>
<feature type="region of interest" description="Disordered" evidence="1">
    <location>
        <begin position="295"/>
        <end position="319"/>
    </location>
</feature>
<dbReference type="InterPro" id="IPR003776">
    <property type="entry name" value="YcaO-like_dom"/>
</dbReference>
<organism evidence="3 4">
    <name type="scientific">Actinacidiphila acidipaludis</name>
    <dbReference type="NCBI Taxonomy" id="2873382"/>
    <lineage>
        <taxon>Bacteria</taxon>
        <taxon>Bacillati</taxon>
        <taxon>Actinomycetota</taxon>
        <taxon>Actinomycetes</taxon>
        <taxon>Kitasatosporales</taxon>
        <taxon>Streptomycetaceae</taxon>
        <taxon>Actinacidiphila</taxon>
    </lineage>
</organism>
<reference evidence="3 4" key="1">
    <citation type="submission" date="2021-08" db="EMBL/GenBank/DDBJ databases">
        <title>WGS of actinomycetes from Thailand.</title>
        <authorList>
            <person name="Thawai C."/>
        </authorList>
    </citation>
    <scope>NUCLEOTIDE SEQUENCE [LARGE SCALE GENOMIC DNA]</scope>
    <source>
        <strain evidence="3 4">PLK6-54</strain>
    </source>
</reference>
<dbReference type="EMBL" id="JAINZZ010000008">
    <property type="protein sequence ID" value="MBY8877936.1"/>
    <property type="molecule type" value="Genomic_DNA"/>
</dbReference>
<dbReference type="RefSeq" id="WP_222962085.1">
    <property type="nucleotide sequence ID" value="NZ_JAINZZ010000008.1"/>
</dbReference>
<dbReference type="Proteomes" id="UP000778578">
    <property type="component" value="Unassembled WGS sequence"/>
</dbReference>
<proteinExistence type="predicted"/>
<protein>
    <submittedName>
        <fullName evidence="3">TOMM leader peptide-binding protein</fullName>
    </submittedName>
</protein>
<evidence type="ECO:0000313" key="4">
    <source>
        <dbReference type="Proteomes" id="UP000778578"/>
    </source>
</evidence>
<dbReference type="NCBIfam" id="TIGR03882">
    <property type="entry name" value="cyclo_dehyd_2"/>
    <property type="match status" value="1"/>
</dbReference>
<evidence type="ECO:0000313" key="3">
    <source>
        <dbReference type="EMBL" id="MBY8877936.1"/>
    </source>
</evidence>
<keyword evidence="4" id="KW-1185">Reference proteome</keyword>
<feature type="domain" description="YcaO" evidence="2">
    <location>
        <begin position="369"/>
        <end position="666"/>
    </location>
</feature>